<keyword evidence="3" id="KW-0964">Secreted</keyword>
<name>A0A4P6D8Z5_RHOPR</name>
<protein>
    <submittedName>
        <fullName evidence="8">Putative pyridoxamine 5'-phosphate oxidase panstrongylus lignarius</fullName>
    </submittedName>
</protein>
<dbReference type="PANTHER" id="PTHR13343:SF17">
    <property type="entry name" value="CELLULAR REPRESSOR OF E1A-STIMULATED GENES, ISOFORM A"/>
    <property type="match status" value="1"/>
</dbReference>
<evidence type="ECO:0000256" key="1">
    <source>
        <dbReference type="ARBA" id="ARBA00004613"/>
    </source>
</evidence>
<dbReference type="InterPro" id="IPR012349">
    <property type="entry name" value="Split_barrel_FMN-bd"/>
</dbReference>
<comment type="subcellular location">
    <subcellularLocation>
        <location evidence="1">Secreted</location>
    </subcellularLocation>
</comment>
<dbReference type="Pfam" id="PF13883">
    <property type="entry name" value="CREG_beta-barrel"/>
    <property type="match status" value="1"/>
</dbReference>
<dbReference type="RefSeq" id="XP_073984277.1">
    <property type="nucleotide sequence ID" value="XM_074128176.1"/>
</dbReference>
<dbReference type="GeneID" id="141454203"/>
<dbReference type="GO" id="GO:0005615">
    <property type="term" value="C:extracellular space"/>
    <property type="evidence" value="ECO:0007669"/>
    <property type="project" value="TreeGrafter"/>
</dbReference>
<dbReference type="Gene3D" id="2.30.110.10">
    <property type="entry name" value="Electron Transport, Fmn-binding Protein, Chain A"/>
    <property type="match status" value="1"/>
</dbReference>
<comment type="similarity">
    <text evidence="2">Belongs to the CREG family.</text>
</comment>
<evidence type="ECO:0000313" key="8">
    <source>
        <dbReference type="EMBL" id="MOY45829.1"/>
    </source>
</evidence>
<evidence type="ECO:0000256" key="4">
    <source>
        <dbReference type="ARBA" id="ARBA00022729"/>
    </source>
</evidence>
<evidence type="ECO:0000256" key="6">
    <source>
        <dbReference type="SAM" id="SignalP"/>
    </source>
</evidence>
<evidence type="ECO:0000256" key="5">
    <source>
        <dbReference type="ARBA" id="ARBA00023180"/>
    </source>
</evidence>
<keyword evidence="4 6" id="KW-0732">Signal</keyword>
<evidence type="ECO:0000259" key="7">
    <source>
        <dbReference type="Pfam" id="PF13883"/>
    </source>
</evidence>
<evidence type="ECO:0000256" key="2">
    <source>
        <dbReference type="ARBA" id="ARBA00009230"/>
    </source>
</evidence>
<organism evidence="8">
    <name type="scientific">Rhodnius prolixus</name>
    <name type="common">Triatomid bug</name>
    <dbReference type="NCBI Taxonomy" id="13249"/>
    <lineage>
        <taxon>Eukaryota</taxon>
        <taxon>Metazoa</taxon>
        <taxon>Ecdysozoa</taxon>
        <taxon>Arthropoda</taxon>
        <taxon>Hexapoda</taxon>
        <taxon>Insecta</taxon>
        <taxon>Pterygota</taxon>
        <taxon>Neoptera</taxon>
        <taxon>Paraneoptera</taxon>
        <taxon>Hemiptera</taxon>
        <taxon>Heteroptera</taxon>
        <taxon>Panheteroptera</taxon>
        <taxon>Cimicomorpha</taxon>
        <taxon>Reduviidae</taxon>
        <taxon>Triatominae</taxon>
        <taxon>Rhodnius</taxon>
    </lineage>
</organism>
<dbReference type="AlphaFoldDB" id="A0A4P6D8Z5"/>
<keyword evidence="5" id="KW-0325">Glycoprotein</keyword>
<dbReference type="GO" id="GO:0012505">
    <property type="term" value="C:endomembrane system"/>
    <property type="evidence" value="ECO:0007669"/>
    <property type="project" value="UniProtKB-ARBA"/>
</dbReference>
<dbReference type="EMBL" id="GHKJ01000799">
    <property type="protein sequence ID" value="MOY45829.1"/>
    <property type="molecule type" value="Transcribed_RNA"/>
</dbReference>
<dbReference type="SUPFAM" id="SSF50475">
    <property type="entry name" value="FMN-binding split barrel"/>
    <property type="match status" value="1"/>
</dbReference>
<accession>A0A4P6D8Z5</accession>
<evidence type="ECO:0000256" key="3">
    <source>
        <dbReference type="ARBA" id="ARBA00022525"/>
    </source>
</evidence>
<dbReference type="GO" id="GO:0005737">
    <property type="term" value="C:cytoplasm"/>
    <property type="evidence" value="ECO:0007669"/>
    <property type="project" value="UniProtKB-ARBA"/>
</dbReference>
<reference evidence="8" key="1">
    <citation type="submission" date="2019-04" db="EMBL/GenBank/DDBJ databases">
        <title>Analysis of the testis transcriptome of the Chagas disease vector Rhodnius prolixus.</title>
        <authorList>
            <person name="Cesar J."/>
            <person name="Ribeiro J.M."/>
            <person name="Pereira M.H."/>
            <person name="Araujo R.N."/>
            <person name="Gontijo N.F."/>
            <person name="Pessoa G."/>
            <person name="Sant'Anna M.V."/>
            <person name="Sorgine M.H."/>
            <person name="Majerowicz D."/>
            <person name="Carvalho A.B."/>
            <person name="Braz G."/>
            <person name="Mesquita R."/>
            <person name="Lagerblad P.O."/>
            <person name="Koerich L.B."/>
        </authorList>
    </citation>
    <scope>NUCLEOTIDE SEQUENCE</scope>
</reference>
<feature type="signal peptide" evidence="6">
    <location>
        <begin position="1"/>
        <end position="17"/>
    </location>
</feature>
<dbReference type="FunFam" id="2.30.110.10:FF:000004">
    <property type="entry name" value="Cellular repressor of E1A-stimulated genes 1"/>
    <property type="match status" value="1"/>
</dbReference>
<dbReference type="InterPro" id="IPR055343">
    <property type="entry name" value="CREG_beta-barrel"/>
</dbReference>
<sequence length="225" mass="25639">MKYIIFLLVCSPLFIAAKDIFNFNIKNVNSIISEIKYPPPPPVEQAAKMARYIVHYTGWTALAHVSHQKNISGLPMARVYSMSDGPILNSSGVPYLYTSFFDGVPRDLKKDNRCSMTMSLAEGNYCASKHYDPEDPRCAQVILTGNYIFVQNNTQEWKFAEDALFSRHPAMKTWPESHHFTFGKLDIKNIILVDYFGGSKYPSVEDYFNARPDEGILKSIFVEMI</sequence>
<feature type="domain" description="CREG-like beta-barrel" evidence="7">
    <location>
        <begin position="41"/>
        <end position="209"/>
    </location>
</feature>
<dbReference type="PANTHER" id="PTHR13343">
    <property type="entry name" value="CREG1 PROTEIN"/>
    <property type="match status" value="1"/>
</dbReference>
<feature type="chain" id="PRO_5020488768" evidence="6">
    <location>
        <begin position="18"/>
        <end position="225"/>
    </location>
</feature>
<dbReference type="VEuPathDB" id="VectorBase:RPRC014375"/>
<proteinExistence type="inferred from homology"/>